<reference evidence="1" key="1">
    <citation type="submission" date="2021-01" db="EMBL/GenBank/DDBJ databases">
        <title>Whole genome shotgun sequence of Rugosimonospora africana NBRC 104875.</title>
        <authorList>
            <person name="Komaki H."/>
            <person name="Tamura T."/>
        </authorList>
    </citation>
    <scope>NUCLEOTIDE SEQUENCE</scope>
    <source>
        <strain evidence="1">NBRC 104875</strain>
    </source>
</reference>
<dbReference type="AlphaFoldDB" id="A0A8J3VSM9"/>
<accession>A0A8J3VSM9</accession>
<organism evidence="1 2">
    <name type="scientific">Rugosimonospora africana</name>
    <dbReference type="NCBI Taxonomy" id="556532"/>
    <lineage>
        <taxon>Bacteria</taxon>
        <taxon>Bacillati</taxon>
        <taxon>Actinomycetota</taxon>
        <taxon>Actinomycetes</taxon>
        <taxon>Micromonosporales</taxon>
        <taxon>Micromonosporaceae</taxon>
        <taxon>Rugosimonospora</taxon>
    </lineage>
</organism>
<evidence type="ECO:0000313" key="2">
    <source>
        <dbReference type="Proteomes" id="UP000642748"/>
    </source>
</evidence>
<protein>
    <submittedName>
        <fullName evidence="1">Uncharacterized protein</fullName>
    </submittedName>
</protein>
<gene>
    <name evidence="1" type="ORF">Raf01_53860</name>
</gene>
<comment type="caution">
    <text evidence="1">The sequence shown here is derived from an EMBL/GenBank/DDBJ whole genome shotgun (WGS) entry which is preliminary data.</text>
</comment>
<dbReference type="Proteomes" id="UP000642748">
    <property type="component" value="Unassembled WGS sequence"/>
</dbReference>
<evidence type="ECO:0000313" key="1">
    <source>
        <dbReference type="EMBL" id="GIH17214.1"/>
    </source>
</evidence>
<dbReference type="EMBL" id="BONZ01000050">
    <property type="protein sequence ID" value="GIH17214.1"/>
    <property type="molecule type" value="Genomic_DNA"/>
</dbReference>
<sequence length="108" mass="11791">MGARVARGGVAARLPWTHEVGQVRHFADAHGLRTSFEAWLNTVRLIDWLCEHWDMPDRRLGRPSTPNSTSPCGAVVAAGCYGQVIEIDKSRDARRVAGSSEVSGCRSC</sequence>
<keyword evidence="2" id="KW-1185">Reference proteome</keyword>
<name>A0A8J3VSM9_9ACTN</name>
<proteinExistence type="predicted"/>